<dbReference type="InterPro" id="IPR009057">
    <property type="entry name" value="Homeodomain-like_sf"/>
</dbReference>
<feature type="DNA-binding region" description="H-T-H motif" evidence="2">
    <location>
        <begin position="35"/>
        <end position="54"/>
    </location>
</feature>
<sequence>MSSGPRRRLDPEQRRAEILAAARRCFGAGSYSSVSTSDIAAAAGVARPLINHYFGGKRELYLEVVRQMTIVPAPVVDALPDGPPRLRLEVGIDRWIDVVERNRDAWLTVIDAAHDPEVEQILREADEIAADRVLAAALLPAHGHPQLRAMIRAYGGMLRAASREWLVRGTLDRAELRAFLVESLVQLLETTYPAVLAQQTSGARGTG</sequence>
<accession>A0A2N3WBV9</accession>
<dbReference type="AlphaFoldDB" id="A0A2N3WBV9"/>
<name>A0A2N3WBV9_9PSEU</name>
<dbReference type="Gene3D" id="1.10.357.10">
    <property type="entry name" value="Tetracycline Repressor, domain 2"/>
    <property type="match status" value="1"/>
</dbReference>
<comment type="caution">
    <text evidence="4">The sequence shown here is derived from an EMBL/GenBank/DDBJ whole genome shotgun (WGS) entry which is preliminary data.</text>
</comment>
<dbReference type="Proteomes" id="UP000233750">
    <property type="component" value="Unassembled WGS sequence"/>
</dbReference>
<dbReference type="Pfam" id="PF00440">
    <property type="entry name" value="TetR_N"/>
    <property type="match status" value="1"/>
</dbReference>
<dbReference type="PRINTS" id="PR00455">
    <property type="entry name" value="HTHTETR"/>
</dbReference>
<dbReference type="GO" id="GO:0000976">
    <property type="term" value="F:transcription cis-regulatory region binding"/>
    <property type="evidence" value="ECO:0007669"/>
    <property type="project" value="TreeGrafter"/>
</dbReference>
<dbReference type="InterPro" id="IPR050109">
    <property type="entry name" value="HTH-type_TetR-like_transc_reg"/>
</dbReference>
<feature type="domain" description="HTH tetR-type" evidence="3">
    <location>
        <begin position="12"/>
        <end position="72"/>
    </location>
</feature>
<dbReference type="PROSITE" id="PS01081">
    <property type="entry name" value="HTH_TETR_1"/>
    <property type="match status" value="1"/>
</dbReference>
<evidence type="ECO:0000256" key="1">
    <source>
        <dbReference type="ARBA" id="ARBA00023125"/>
    </source>
</evidence>
<reference evidence="4 5" key="1">
    <citation type="submission" date="2017-12" db="EMBL/GenBank/DDBJ databases">
        <title>Sequencing the genomes of 1000 Actinobacteria strains.</title>
        <authorList>
            <person name="Klenk H.-P."/>
        </authorList>
    </citation>
    <scope>NUCLEOTIDE SEQUENCE [LARGE SCALE GENOMIC DNA]</scope>
    <source>
        <strain evidence="4 5">DSM 45165</strain>
    </source>
</reference>
<dbReference type="PANTHER" id="PTHR30055">
    <property type="entry name" value="HTH-TYPE TRANSCRIPTIONAL REGULATOR RUTR"/>
    <property type="match status" value="1"/>
</dbReference>
<proteinExistence type="predicted"/>
<dbReference type="PROSITE" id="PS50977">
    <property type="entry name" value="HTH_TETR_2"/>
    <property type="match status" value="1"/>
</dbReference>
<keyword evidence="5" id="KW-1185">Reference proteome</keyword>
<keyword evidence="1 2" id="KW-0238">DNA-binding</keyword>
<dbReference type="EMBL" id="PJMY01000003">
    <property type="protein sequence ID" value="PKV91343.1"/>
    <property type="molecule type" value="Genomic_DNA"/>
</dbReference>
<organism evidence="4 5">
    <name type="scientific">Amycolatopsis echigonensis</name>
    <dbReference type="NCBI Taxonomy" id="2576905"/>
    <lineage>
        <taxon>Bacteria</taxon>
        <taxon>Bacillati</taxon>
        <taxon>Actinomycetota</taxon>
        <taxon>Actinomycetes</taxon>
        <taxon>Pseudonocardiales</taxon>
        <taxon>Pseudonocardiaceae</taxon>
        <taxon>Amycolatopsis</taxon>
    </lineage>
</organism>
<gene>
    <name evidence="4" type="ORF">ATK30_2111</name>
</gene>
<dbReference type="SUPFAM" id="SSF46689">
    <property type="entry name" value="Homeodomain-like"/>
    <property type="match status" value="1"/>
</dbReference>
<evidence type="ECO:0000313" key="4">
    <source>
        <dbReference type="EMBL" id="PKV91343.1"/>
    </source>
</evidence>
<evidence type="ECO:0000256" key="2">
    <source>
        <dbReference type="PROSITE-ProRule" id="PRU00335"/>
    </source>
</evidence>
<dbReference type="InterPro" id="IPR001647">
    <property type="entry name" value="HTH_TetR"/>
</dbReference>
<dbReference type="PANTHER" id="PTHR30055:SF226">
    <property type="entry name" value="HTH-TYPE TRANSCRIPTIONAL REGULATOR PKSA"/>
    <property type="match status" value="1"/>
</dbReference>
<evidence type="ECO:0000313" key="5">
    <source>
        <dbReference type="Proteomes" id="UP000233750"/>
    </source>
</evidence>
<dbReference type="OrthoDB" id="8479950at2"/>
<evidence type="ECO:0000259" key="3">
    <source>
        <dbReference type="PROSITE" id="PS50977"/>
    </source>
</evidence>
<dbReference type="InterPro" id="IPR023772">
    <property type="entry name" value="DNA-bd_HTH_TetR-type_CS"/>
</dbReference>
<dbReference type="GO" id="GO:0003700">
    <property type="term" value="F:DNA-binding transcription factor activity"/>
    <property type="evidence" value="ECO:0007669"/>
    <property type="project" value="TreeGrafter"/>
</dbReference>
<protein>
    <submittedName>
        <fullName evidence="4">TetR family transcriptional regulator</fullName>
    </submittedName>
</protein>